<dbReference type="Gene3D" id="3.40.525.10">
    <property type="entry name" value="CRAL-TRIO lipid binding domain"/>
    <property type="match status" value="1"/>
</dbReference>
<dbReference type="InterPro" id="IPR019560">
    <property type="entry name" value="Mitochondrial_18_kDa_protein"/>
</dbReference>
<evidence type="ECO:0000313" key="6">
    <source>
        <dbReference type="Ensembl" id="ENSFTIP00000010634.1"/>
    </source>
</evidence>
<accession>A0A8C4UF06</accession>
<dbReference type="PANTHER" id="PTHR11001:SF2">
    <property type="entry name" value="MITOCHONDRIAL FISSION PROCESS PROTEIN 1"/>
    <property type="match status" value="1"/>
</dbReference>
<dbReference type="InterPro" id="IPR036865">
    <property type="entry name" value="CRAL-TRIO_dom_sf"/>
</dbReference>
<comment type="similarity">
    <text evidence="1">Belongs to the MTFP1 family.</text>
</comment>
<dbReference type="AlphaFoldDB" id="A0A8C4UF06"/>
<sequence>MLRKHVEVRKHMDADNIIAWEAPEDLLKNKFRDCEVLRQECEQQSQKLGKKIEMVMMVYDCEGLGLKHLWKPAVDTYGELLSMFEENYPESLKRLFIVKAPKIFPVAYNLVKHFLSEDTRKKVVVLGYQLRGGRAPALLRAGPAGAAVRAHRGGQPRLIPPGRVRDPLPRLRPQVAVQVGGSRCGVRGVPEDQGRGAAAGGRHDRGVPQPALQRPHGARGRLPHLLHAWHLCPALRQHLQLPPRQEGYANEVGESFRPLVPLQVVWASYGVATAYVTADAIDKGQKAATAHAQDPARATRVGVAVVDTFVWQSLASVAIPGFTINRLCAASLALLGTLTRWPLPVRRWTTTALGLGAIPLIITPIDRTVDFLMDSSLRKLYGAPGEPPAPH</sequence>
<protein>
    <recommendedName>
        <fullName evidence="2">Mitochondrial fission process protein 1</fullName>
    </recommendedName>
    <alternativeName>
        <fullName evidence="3">Mitochondrial 18 kDa protein</fullName>
    </alternativeName>
</protein>
<dbReference type="InterPro" id="IPR001251">
    <property type="entry name" value="CRAL-TRIO_dom"/>
</dbReference>
<dbReference type="CDD" id="cd00170">
    <property type="entry name" value="SEC14"/>
    <property type="match status" value="1"/>
</dbReference>
<evidence type="ECO:0000256" key="4">
    <source>
        <dbReference type="SAM" id="MobiDB-lite"/>
    </source>
</evidence>
<dbReference type="SUPFAM" id="SSF52087">
    <property type="entry name" value="CRAL/TRIO domain"/>
    <property type="match status" value="1"/>
</dbReference>
<keyword evidence="7" id="KW-1185">Reference proteome</keyword>
<dbReference type="Pfam" id="PF00650">
    <property type="entry name" value="CRAL_TRIO"/>
    <property type="match status" value="1"/>
</dbReference>
<evidence type="ECO:0000313" key="7">
    <source>
        <dbReference type="Proteomes" id="UP000694562"/>
    </source>
</evidence>
<evidence type="ECO:0000259" key="5">
    <source>
        <dbReference type="PROSITE" id="PS50191"/>
    </source>
</evidence>
<feature type="domain" description="CRAL-TRIO" evidence="5">
    <location>
        <begin position="24"/>
        <end position="160"/>
    </location>
</feature>
<reference evidence="6" key="2">
    <citation type="submission" date="2025-09" db="UniProtKB">
        <authorList>
            <consortium name="Ensembl"/>
        </authorList>
    </citation>
    <scope>IDENTIFICATION</scope>
</reference>
<organism evidence="6 7">
    <name type="scientific">Falco tinnunculus</name>
    <name type="common">Common kestrel</name>
    <dbReference type="NCBI Taxonomy" id="100819"/>
    <lineage>
        <taxon>Eukaryota</taxon>
        <taxon>Metazoa</taxon>
        <taxon>Chordata</taxon>
        <taxon>Craniata</taxon>
        <taxon>Vertebrata</taxon>
        <taxon>Euteleostomi</taxon>
        <taxon>Archelosauria</taxon>
        <taxon>Archosauria</taxon>
        <taxon>Dinosauria</taxon>
        <taxon>Saurischia</taxon>
        <taxon>Theropoda</taxon>
        <taxon>Coelurosauria</taxon>
        <taxon>Aves</taxon>
        <taxon>Neognathae</taxon>
        <taxon>Neoaves</taxon>
        <taxon>Telluraves</taxon>
        <taxon>Australaves</taxon>
        <taxon>Falconiformes</taxon>
        <taxon>Falconidae</taxon>
        <taxon>Falco</taxon>
    </lineage>
</organism>
<dbReference type="PROSITE" id="PS50191">
    <property type="entry name" value="CRAL_TRIO"/>
    <property type="match status" value="1"/>
</dbReference>
<dbReference type="Ensembl" id="ENSFTIT00000011102.1">
    <property type="protein sequence ID" value="ENSFTIP00000010634.1"/>
    <property type="gene ID" value="ENSFTIG00000007100.1"/>
</dbReference>
<feature type="region of interest" description="Disordered" evidence="4">
    <location>
        <begin position="187"/>
        <end position="217"/>
    </location>
</feature>
<dbReference type="Pfam" id="PF10558">
    <property type="entry name" value="MTP18"/>
    <property type="match status" value="2"/>
</dbReference>
<dbReference type="GO" id="GO:0000266">
    <property type="term" value="P:mitochondrial fission"/>
    <property type="evidence" value="ECO:0007669"/>
    <property type="project" value="TreeGrafter"/>
</dbReference>
<evidence type="ECO:0000256" key="3">
    <source>
        <dbReference type="ARBA" id="ARBA00029631"/>
    </source>
</evidence>
<evidence type="ECO:0000256" key="2">
    <source>
        <dbReference type="ARBA" id="ARBA00017835"/>
    </source>
</evidence>
<dbReference type="Proteomes" id="UP000694562">
    <property type="component" value="Unplaced"/>
</dbReference>
<proteinExistence type="inferred from homology"/>
<dbReference type="SMART" id="SM00516">
    <property type="entry name" value="SEC14"/>
    <property type="match status" value="1"/>
</dbReference>
<reference evidence="6" key="1">
    <citation type="submission" date="2025-08" db="UniProtKB">
        <authorList>
            <consortium name="Ensembl"/>
        </authorList>
    </citation>
    <scope>IDENTIFICATION</scope>
</reference>
<dbReference type="GO" id="GO:0005739">
    <property type="term" value="C:mitochondrion"/>
    <property type="evidence" value="ECO:0007669"/>
    <property type="project" value="TreeGrafter"/>
</dbReference>
<name>A0A8C4UF06_FALTI</name>
<evidence type="ECO:0000256" key="1">
    <source>
        <dbReference type="ARBA" id="ARBA00009224"/>
    </source>
</evidence>
<dbReference type="PANTHER" id="PTHR11001">
    <property type="entry name" value="MITOCHONDRIAL FISSION PROCESS PROTEIN 1"/>
    <property type="match status" value="1"/>
</dbReference>